<dbReference type="GO" id="GO:0005375">
    <property type="term" value="F:copper ion transmembrane transporter activity"/>
    <property type="evidence" value="ECO:0007669"/>
    <property type="project" value="UniProtKB-UniRule"/>
</dbReference>
<evidence type="ECO:0000256" key="3">
    <source>
        <dbReference type="ARBA" id="ARBA00022796"/>
    </source>
</evidence>
<evidence type="ECO:0000256" key="5">
    <source>
        <dbReference type="ARBA" id="ARBA00023136"/>
    </source>
</evidence>
<keyword evidence="5 6" id="KW-0472">Membrane</keyword>
<dbReference type="GO" id="GO:0005886">
    <property type="term" value="C:plasma membrane"/>
    <property type="evidence" value="ECO:0007669"/>
    <property type="project" value="TreeGrafter"/>
</dbReference>
<evidence type="ECO:0000256" key="4">
    <source>
        <dbReference type="ARBA" id="ARBA00022989"/>
    </source>
</evidence>
<organism evidence="8 9">
    <name type="scientific">Ficus carica</name>
    <name type="common">Common fig</name>
    <dbReference type="NCBI Taxonomy" id="3494"/>
    <lineage>
        <taxon>Eukaryota</taxon>
        <taxon>Viridiplantae</taxon>
        <taxon>Streptophyta</taxon>
        <taxon>Embryophyta</taxon>
        <taxon>Tracheophyta</taxon>
        <taxon>Spermatophyta</taxon>
        <taxon>Magnoliopsida</taxon>
        <taxon>eudicotyledons</taxon>
        <taxon>Gunneridae</taxon>
        <taxon>Pentapetalae</taxon>
        <taxon>rosids</taxon>
        <taxon>fabids</taxon>
        <taxon>Rosales</taxon>
        <taxon>Moraceae</taxon>
        <taxon>Ficeae</taxon>
        <taxon>Ficus</taxon>
    </lineage>
</organism>
<protein>
    <recommendedName>
        <fullName evidence="6">Copper transport protein</fullName>
    </recommendedName>
</protein>
<keyword evidence="6" id="KW-0406">Ion transport</keyword>
<dbReference type="PANTHER" id="PTHR12483:SF92">
    <property type="entry name" value="COPPER TRANSPORT PROTEIN"/>
    <property type="match status" value="1"/>
</dbReference>
<dbReference type="EMBL" id="BTGU01000146">
    <property type="protein sequence ID" value="GMN63267.1"/>
    <property type="molecule type" value="Genomic_DNA"/>
</dbReference>
<reference evidence="8" key="1">
    <citation type="submission" date="2023-07" db="EMBL/GenBank/DDBJ databases">
        <title>draft genome sequence of fig (Ficus carica).</title>
        <authorList>
            <person name="Takahashi T."/>
            <person name="Nishimura K."/>
        </authorList>
    </citation>
    <scope>NUCLEOTIDE SEQUENCE</scope>
</reference>
<dbReference type="PANTHER" id="PTHR12483">
    <property type="entry name" value="SOLUTE CARRIER FAMILY 31 COPPER TRANSPORTERS"/>
    <property type="match status" value="1"/>
</dbReference>
<evidence type="ECO:0000256" key="2">
    <source>
        <dbReference type="ARBA" id="ARBA00022692"/>
    </source>
</evidence>
<keyword evidence="6" id="KW-0186">Copper</keyword>
<keyword evidence="3 6" id="KW-0187">Copper transport</keyword>
<comment type="caution">
    <text evidence="8">The sequence shown here is derived from an EMBL/GenBank/DDBJ whole genome shotgun (WGS) entry which is preliminary data.</text>
</comment>
<proteinExistence type="inferred from homology"/>
<feature type="transmembrane region" description="Helical" evidence="6">
    <location>
        <begin position="107"/>
        <end position="126"/>
    </location>
</feature>
<keyword evidence="9" id="KW-1185">Reference proteome</keyword>
<evidence type="ECO:0000313" key="9">
    <source>
        <dbReference type="Proteomes" id="UP001187192"/>
    </source>
</evidence>
<keyword evidence="6" id="KW-0813">Transport</keyword>
<dbReference type="InterPro" id="IPR007274">
    <property type="entry name" value="Cop_transporter"/>
</dbReference>
<evidence type="ECO:0000256" key="1">
    <source>
        <dbReference type="ARBA" id="ARBA00006921"/>
    </source>
</evidence>
<dbReference type="AlphaFoldDB" id="A0AA88E0B2"/>
<keyword evidence="2 6" id="KW-0812">Transmembrane</keyword>
<gene>
    <name evidence="7" type="ORF">TIFTF001_032363</name>
    <name evidence="8" type="ORF">TIFTF001_032411</name>
</gene>
<dbReference type="Gramene" id="FCD_00003829-RA">
    <property type="protein sequence ID" value="FCD_00003829-RA:cds"/>
    <property type="gene ID" value="FCD_00003829"/>
</dbReference>
<feature type="transmembrane region" description="Helical" evidence="6">
    <location>
        <begin position="81"/>
        <end position="101"/>
    </location>
</feature>
<evidence type="ECO:0000313" key="8">
    <source>
        <dbReference type="EMBL" id="GMN63316.1"/>
    </source>
</evidence>
<evidence type="ECO:0000256" key="6">
    <source>
        <dbReference type="RuleBase" id="RU367022"/>
    </source>
</evidence>
<dbReference type="Pfam" id="PF04145">
    <property type="entry name" value="Ctr"/>
    <property type="match status" value="1"/>
</dbReference>
<accession>A0AA88E0B2</accession>
<evidence type="ECO:0000313" key="7">
    <source>
        <dbReference type="EMBL" id="GMN63267.1"/>
    </source>
</evidence>
<sequence>MMHMTFYWSKQVTLLVDSWRTSSWTGYVLTLLACLIASAFYQYLENLRLRIKISSAGKQSSSAQIEAPLLQKRLAGGKWSVARLAGALLFGVNSAIGYLLMLAIMSFNGGVFVAVVLGLTVGCFLFRTADEDLTLVVDNPCACA</sequence>
<feature type="transmembrane region" description="Helical" evidence="6">
    <location>
        <begin position="24"/>
        <end position="44"/>
    </location>
</feature>
<comment type="subcellular location">
    <subcellularLocation>
        <location evidence="6">Membrane</location>
        <topology evidence="6">Multi-pass membrane protein</topology>
    </subcellularLocation>
</comment>
<dbReference type="Proteomes" id="UP001187192">
    <property type="component" value="Unassembled WGS sequence"/>
</dbReference>
<dbReference type="EMBL" id="BTGU01000147">
    <property type="protein sequence ID" value="GMN63316.1"/>
    <property type="molecule type" value="Genomic_DNA"/>
</dbReference>
<keyword evidence="4 6" id="KW-1133">Transmembrane helix</keyword>
<name>A0AA88E0B2_FICCA</name>
<comment type="similarity">
    <text evidence="1 6">Belongs to the copper transporter (Ctr) (TC 1.A.56) family. SLC31A subfamily.</text>
</comment>